<keyword evidence="4" id="KW-1185">Reference proteome</keyword>
<proteinExistence type="predicted"/>
<evidence type="ECO:0000313" key="4">
    <source>
        <dbReference type="Proteomes" id="UP000837801"/>
    </source>
</evidence>
<feature type="compositionally biased region" description="Polar residues" evidence="1">
    <location>
        <begin position="195"/>
        <end position="211"/>
    </location>
</feature>
<accession>A0A9P0VWU0</accession>
<sequence>MKFFKIIPIVTFFTFVAGKGAVAPTNFEFNLEEREFGEEFYDDIFSFAEELLLSKRDDTSASAQAIESVLVAVNSSGALWTLVDSVAASNSTLDSLANTAISLLSGNSSSSSGLSLNISLNTSELLDKVMSSGIIQSTASGLLLNNATNDKLAGVVGHVLKSVPWVAEVLKATGDGKKITIDFLADLIQNSTSKDPNFSTDSQKQAVFSNTKRNENGTEGSAEAFLNNIANSVLQSSLVSTSIDDILVALNETGFVLDLVKQSLDHTSSLYTIGAAVVSKLYNAGALDGIEIQPLLDESKKTHSLAHALQWAFTSPTWAPGLARLFKTMDEAGVYYQVKLNLFGP</sequence>
<comment type="caution">
    <text evidence="3">The sequence shown here is derived from an EMBL/GenBank/DDBJ whole genome shotgun (WGS) entry which is preliminary data.</text>
</comment>
<evidence type="ECO:0000256" key="2">
    <source>
        <dbReference type="SAM" id="SignalP"/>
    </source>
</evidence>
<dbReference type="Proteomes" id="UP000837801">
    <property type="component" value="Unassembled WGS sequence"/>
</dbReference>
<protein>
    <recommendedName>
        <fullName evidence="5">Opaque-phase-specific protein OP4</fullName>
    </recommendedName>
</protein>
<feature type="chain" id="PRO_5040145917" description="Opaque-phase-specific protein OP4" evidence="2">
    <location>
        <begin position="19"/>
        <end position="345"/>
    </location>
</feature>
<dbReference type="EMBL" id="CAKXYY010000003">
    <property type="protein sequence ID" value="CAH2351322.1"/>
    <property type="molecule type" value="Genomic_DNA"/>
</dbReference>
<feature type="region of interest" description="Disordered" evidence="1">
    <location>
        <begin position="195"/>
        <end position="215"/>
    </location>
</feature>
<evidence type="ECO:0008006" key="5">
    <source>
        <dbReference type="Google" id="ProtNLM"/>
    </source>
</evidence>
<keyword evidence="2" id="KW-0732">Signal</keyword>
<name>A0A9P0VWU0_9ASCO</name>
<reference evidence="3" key="1">
    <citation type="submission" date="2022-03" db="EMBL/GenBank/DDBJ databases">
        <authorList>
            <person name="Legras J.-L."/>
            <person name="Devillers H."/>
            <person name="Grondin C."/>
        </authorList>
    </citation>
    <scope>NUCLEOTIDE SEQUENCE</scope>
    <source>
        <strain evidence="3">CLIB 1423</strain>
    </source>
</reference>
<dbReference type="AlphaFoldDB" id="A0A9P0VWU0"/>
<gene>
    <name evidence="3" type="ORF">CLIB1423_03S03642</name>
</gene>
<evidence type="ECO:0000313" key="3">
    <source>
        <dbReference type="EMBL" id="CAH2351322.1"/>
    </source>
</evidence>
<evidence type="ECO:0000256" key="1">
    <source>
        <dbReference type="SAM" id="MobiDB-lite"/>
    </source>
</evidence>
<organism evidence="3 4">
    <name type="scientific">[Candida] railenensis</name>
    <dbReference type="NCBI Taxonomy" id="45579"/>
    <lineage>
        <taxon>Eukaryota</taxon>
        <taxon>Fungi</taxon>
        <taxon>Dikarya</taxon>
        <taxon>Ascomycota</taxon>
        <taxon>Saccharomycotina</taxon>
        <taxon>Pichiomycetes</taxon>
        <taxon>Debaryomycetaceae</taxon>
        <taxon>Kurtzmaniella</taxon>
    </lineage>
</organism>
<dbReference type="OrthoDB" id="4095418at2759"/>
<feature type="signal peptide" evidence="2">
    <location>
        <begin position="1"/>
        <end position="18"/>
    </location>
</feature>